<dbReference type="InterPro" id="IPR013022">
    <property type="entry name" value="Xyl_isomerase-like_TIM-brl"/>
</dbReference>
<dbReference type="PIRSF" id="PIRSF006241">
    <property type="entry name" value="HyI"/>
    <property type="match status" value="1"/>
</dbReference>
<feature type="domain" description="Xylose isomerase-like TIM barrel" evidence="5">
    <location>
        <begin position="29"/>
        <end position="272"/>
    </location>
</feature>
<comment type="caution">
    <text evidence="6">The sequence shown here is derived from an EMBL/GenBank/DDBJ whole genome shotgun (WGS) entry which is preliminary data.</text>
</comment>
<evidence type="ECO:0000256" key="2">
    <source>
        <dbReference type="ARBA" id="ARBA00023277"/>
    </source>
</evidence>
<keyword evidence="1 3" id="KW-0413">Isomerase</keyword>
<evidence type="ECO:0000256" key="1">
    <source>
        <dbReference type="ARBA" id="ARBA00023235"/>
    </source>
</evidence>
<gene>
    <name evidence="6" type="ORF">DFJ68_0550</name>
</gene>
<evidence type="ECO:0000256" key="3">
    <source>
        <dbReference type="PIRNR" id="PIRNR006241"/>
    </source>
</evidence>
<dbReference type="PANTHER" id="PTHR43489:SF6">
    <property type="entry name" value="HYDROXYPYRUVATE ISOMERASE-RELATED"/>
    <property type="match status" value="1"/>
</dbReference>
<dbReference type="InterPro" id="IPR036237">
    <property type="entry name" value="Xyl_isomerase-like_sf"/>
</dbReference>
<reference evidence="6" key="1">
    <citation type="submission" date="2018-10" db="EMBL/GenBank/DDBJ databases">
        <title>Sequencing the genomes of 1000 actinobacteria strains.</title>
        <authorList>
            <person name="Klenk H.-P."/>
        </authorList>
    </citation>
    <scope>NUCLEOTIDE SEQUENCE [LARGE SCALE GENOMIC DNA]</scope>
    <source>
        <strain evidence="6">DSM 44267</strain>
    </source>
</reference>
<keyword evidence="6" id="KW-0670">Pyruvate</keyword>
<dbReference type="OrthoDB" id="9786584at2"/>
<dbReference type="GO" id="GO:0046487">
    <property type="term" value="P:glyoxylate metabolic process"/>
    <property type="evidence" value="ECO:0007669"/>
    <property type="project" value="TreeGrafter"/>
</dbReference>
<keyword evidence="7" id="KW-1185">Reference proteome</keyword>
<dbReference type="InterPro" id="IPR026040">
    <property type="entry name" value="HyI-like"/>
</dbReference>
<organism evidence="6 7">
    <name type="scientific">Terracoccus luteus</name>
    <dbReference type="NCBI Taxonomy" id="53356"/>
    <lineage>
        <taxon>Bacteria</taxon>
        <taxon>Bacillati</taxon>
        <taxon>Actinomycetota</taxon>
        <taxon>Actinomycetes</taxon>
        <taxon>Micrococcales</taxon>
        <taxon>Intrasporangiaceae</taxon>
        <taxon>Terracoccus</taxon>
    </lineage>
</organism>
<proteinExistence type="inferred from homology"/>
<dbReference type="Gene3D" id="3.20.20.150">
    <property type="entry name" value="Divalent-metal-dependent TIM barrel enzymes"/>
    <property type="match status" value="1"/>
</dbReference>
<feature type="active site" description="Proton donor/acceptor" evidence="4">
    <location>
        <position position="255"/>
    </location>
</feature>
<feature type="active site" description="Proton donor/acceptor" evidence="4">
    <location>
        <position position="157"/>
    </location>
</feature>
<keyword evidence="2" id="KW-0119">Carbohydrate metabolism</keyword>
<evidence type="ECO:0000259" key="5">
    <source>
        <dbReference type="Pfam" id="PF01261"/>
    </source>
</evidence>
<dbReference type="Pfam" id="PF01261">
    <property type="entry name" value="AP_endonuc_2"/>
    <property type="match status" value="1"/>
</dbReference>
<comment type="similarity">
    <text evidence="3">Belongs to the hyi family.</text>
</comment>
<sequence length="277" mass="28885">MTLTTAQGLPYLANCSLLFTELPLLERPAAARAAGFDAVEFWWPWPDQPVPGDREVDAFVAAVDDAGVQLAGLNFFAGQLTGPDCGVLSIPSRAAQFTDNIDVTLGIGERLGTRAFNALFGNRVDDATPEQQDELGRENIARAARAAARIGGTVLVEPVSGPKPYPLRAAADAVSVVDDVRAAGAPNVGLLCDLFHLANNGDDVAAAIDRYADRIAHVQVADAPGRGEPGSGRLDLDAHLAAIAATGYTGWVGLEYTPTTATTPESLAWLTAAPTVA</sequence>
<dbReference type="EMBL" id="RBXT01000001">
    <property type="protein sequence ID" value="RKT77135.1"/>
    <property type="molecule type" value="Genomic_DNA"/>
</dbReference>
<protein>
    <submittedName>
        <fullName evidence="6">Hydroxypyruvate isomerase</fullName>
    </submittedName>
</protein>
<dbReference type="AlphaFoldDB" id="A0A495XVI3"/>
<evidence type="ECO:0000313" key="6">
    <source>
        <dbReference type="EMBL" id="RKT77135.1"/>
    </source>
</evidence>
<evidence type="ECO:0000313" key="7">
    <source>
        <dbReference type="Proteomes" id="UP000278440"/>
    </source>
</evidence>
<dbReference type="SUPFAM" id="SSF51658">
    <property type="entry name" value="Xylose isomerase-like"/>
    <property type="match status" value="1"/>
</dbReference>
<dbReference type="PANTHER" id="PTHR43489">
    <property type="entry name" value="ISOMERASE"/>
    <property type="match status" value="1"/>
</dbReference>
<accession>A0A495XVI3</accession>
<dbReference type="Proteomes" id="UP000278440">
    <property type="component" value="Unassembled WGS sequence"/>
</dbReference>
<evidence type="ECO:0000256" key="4">
    <source>
        <dbReference type="PIRSR" id="PIRSR006241-50"/>
    </source>
</evidence>
<name>A0A495XVI3_9MICO</name>
<dbReference type="GO" id="GO:0008903">
    <property type="term" value="F:hydroxypyruvate isomerase activity"/>
    <property type="evidence" value="ECO:0007669"/>
    <property type="project" value="TreeGrafter"/>
</dbReference>
<dbReference type="InterPro" id="IPR050417">
    <property type="entry name" value="Sugar_Epim/Isomerase"/>
</dbReference>